<feature type="non-terminal residue" evidence="2">
    <location>
        <position position="71"/>
    </location>
</feature>
<dbReference type="EMBL" id="WCUG01000309">
    <property type="protein sequence ID" value="KAB4155778.1"/>
    <property type="molecule type" value="Genomic_DNA"/>
</dbReference>
<dbReference type="AlphaFoldDB" id="A0A6I0K7A0"/>
<gene>
    <name evidence="2" type="ORF">GAQ59_24685</name>
</gene>
<dbReference type="InterPro" id="IPR008979">
    <property type="entry name" value="Galactose-bd-like_sf"/>
</dbReference>
<dbReference type="RefSeq" id="WP_151856623.1">
    <property type="nucleotide sequence ID" value="NZ_WCUG01000309.1"/>
</dbReference>
<evidence type="ECO:0000313" key="3">
    <source>
        <dbReference type="Proteomes" id="UP000433928"/>
    </source>
</evidence>
<dbReference type="Proteomes" id="UP000433928">
    <property type="component" value="Unassembled WGS sequence"/>
</dbReference>
<dbReference type="SUPFAM" id="SSF49785">
    <property type="entry name" value="Galactose-binding domain-like"/>
    <property type="match status" value="1"/>
</dbReference>
<sequence length="71" mass="8176">MSRKHFLGTILFLLTAWVVQAQETERQYLSGTGLGNTVTWQFRVSEGHNSGRWSKIEVPSQWELQGFGEYT</sequence>
<protein>
    <recommendedName>
        <fullName evidence="4">Beta-galactosidase</fullName>
    </recommendedName>
</protein>
<comment type="caution">
    <text evidence="2">The sequence shown here is derived from an EMBL/GenBank/DDBJ whole genome shotgun (WGS) entry which is preliminary data.</text>
</comment>
<feature type="signal peptide" evidence="1">
    <location>
        <begin position="1"/>
        <end position="21"/>
    </location>
</feature>
<proteinExistence type="predicted"/>
<keyword evidence="1" id="KW-0732">Signal</keyword>
<name>A0A6I0K7A0_BACUN</name>
<evidence type="ECO:0000256" key="1">
    <source>
        <dbReference type="SAM" id="SignalP"/>
    </source>
</evidence>
<evidence type="ECO:0008006" key="4">
    <source>
        <dbReference type="Google" id="ProtNLM"/>
    </source>
</evidence>
<accession>A0A6I0K7A0</accession>
<evidence type="ECO:0000313" key="2">
    <source>
        <dbReference type="EMBL" id="KAB4155778.1"/>
    </source>
</evidence>
<organism evidence="2 3">
    <name type="scientific">Bacteroides uniformis</name>
    <dbReference type="NCBI Taxonomy" id="820"/>
    <lineage>
        <taxon>Bacteria</taxon>
        <taxon>Pseudomonadati</taxon>
        <taxon>Bacteroidota</taxon>
        <taxon>Bacteroidia</taxon>
        <taxon>Bacteroidales</taxon>
        <taxon>Bacteroidaceae</taxon>
        <taxon>Bacteroides</taxon>
    </lineage>
</organism>
<feature type="chain" id="PRO_5026043826" description="Beta-galactosidase" evidence="1">
    <location>
        <begin position="22"/>
        <end position="71"/>
    </location>
</feature>
<reference evidence="2 3" key="1">
    <citation type="journal article" date="2019" name="Nat. Med.">
        <title>A library of human gut bacterial isolates paired with longitudinal multiomics data enables mechanistic microbiome research.</title>
        <authorList>
            <person name="Poyet M."/>
            <person name="Groussin M."/>
            <person name="Gibbons S.M."/>
            <person name="Avila-Pacheco J."/>
            <person name="Jiang X."/>
            <person name="Kearney S.M."/>
            <person name="Perrotta A.R."/>
            <person name="Berdy B."/>
            <person name="Zhao S."/>
            <person name="Lieberman T.D."/>
            <person name="Swanson P.K."/>
            <person name="Smith M."/>
            <person name="Roesemann S."/>
            <person name="Alexander J.E."/>
            <person name="Rich S.A."/>
            <person name="Livny J."/>
            <person name="Vlamakis H."/>
            <person name="Clish C."/>
            <person name="Bullock K."/>
            <person name="Deik A."/>
            <person name="Scott J."/>
            <person name="Pierce K.A."/>
            <person name="Xavier R.J."/>
            <person name="Alm E.J."/>
        </authorList>
    </citation>
    <scope>NUCLEOTIDE SEQUENCE [LARGE SCALE GENOMIC DNA]</scope>
    <source>
        <strain evidence="2 3">BIOML-A27</strain>
    </source>
</reference>